<dbReference type="Proteomes" id="UP000502641">
    <property type="component" value="Chromosome"/>
</dbReference>
<protein>
    <submittedName>
        <fullName evidence="1">Helix-turn-helix domain-containing protein</fullName>
    </submittedName>
</protein>
<evidence type="ECO:0000313" key="1">
    <source>
        <dbReference type="EMBL" id="QJS13224.1"/>
    </source>
</evidence>
<dbReference type="RefSeq" id="WP_171158566.1">
    <property type="nucleotide sequence ID" value="NZ_CP053189.1"/>
</dbReference>
<dbReference type="AlphaFoldDB" id="A0A6M4PRH0"/>
<proteinExistence type="predicted"/>
<organism evidence="1 2">
    <name type="scientific">Streptomyces argyrophylli</name>
    <dbReference type="NCBI Taxonomy" id="2726118"/>
    <lineage>
        <taxon>Bacteria</taxon>
        <taxon>Bacillati</taxon>
        <taxon>Actinomycetota</taxon>
        <taxon>Actinomycetes</taxon>
        <taxon>Kitasatosporales</taxon>
        <taxon>Streptomycetaceae</taxon>
        <taxon>Streptomyces</taxon>
    </lineage>
</organism>
<dbReference type="EMBL" id="CP053189">
    <property type="protein sequence ID" value="QJS13224.1"/>
    <property type="molecule type" value="Genomic_DNA"/>
</dbReference>
<accession>A0A6M4PRH0</accession>
<reference evidence="1 2" key="1">
    <citation type="submission" date="2020-05" db="EMBL/GenBank/DDBJ databases">
        <authorList>
            <person name="Li K."/>
        </authorList>
    </citation>
    <scope>NUCLEOTIDE SEQUENCE [LARGE SCALE GENOMIC DNA]</scope>
    <source>
        <strain evidence="2">jing01</strain>
    </source>
</reference>
<dbReference type="KEGG" id="sarg:HKX69_30060"/>
<keyword evidence="2" id="KW-1185">Reference proteome</keyword>
<evidence type="ECO:0000313" key="2">
    <source>
        <dbReference type="Proteomes" id="UP000502641"/>
    </source>
</evidence>
<name>A0A6M4PRH0_9ACTN</name>
<gene>
    <name evidence="1" type="ORF">HKX69_30060</name>
</gene>
<sequence>MGAAPTLNEVRKWPATVPVTDAARAIGCSRSQLYELIRRGEAPVKVLSFGTRHRVVTASLVRLLEAA</sequence>